<dbReference type="Gene3D" id="1.10.10.60">
    <property type="entry name" value="Homeodomain-like"/>
    <property type="match status" value="1"/>
</dbReference>
<evidence type="ECO:0000259" key="1">
    <source>
        <dbReference type="Pfam" id="PF13837"/>
    </source>
</evidence>
<feature type="domain" description="Myb/SANT-like DNA-binding" evidence="1">
    <location>
        <begin position="143"/>
        <end position="223"/>
    </location>
</feature>
<name>A0A8K0GLJ0_IGNLU</name>
<evidence type="ECO:0000313" key="2">
    <source>
        <dbReference type="EMBL" id="KAF2903946.1"/>
    </source>
</evidence>
<dbReference type="PANTHER" id="PTHR43694">
    <property type="entry name" value="RIBONUCLEASE J"/>
    <property type="match status" value="1"/>
</dbReference>
<dbReference type="Pfam" id="PF13837">
    <property type="entry name" value="Myb_DNA-bind_4"/>
    <property type="match status" value="2"/>
</dbReference>
<organism evidence="2 3">
    <name type="scientific">Ignelater luminosus</name>
    <name type="common">Cucubano</name>
    <name type="synonym">Pyrophorus luminosus</name>
    <dbReference type="NCBI Taxonomy" id="2038154"/>
    <lineage>
        <taxon>Eukaryota</taxon>
        <taxon>Metazoa</taxon>
        <taxon>Ecdysozoa</taxon>
        <taxon>Arthropoda</taxon>
        <taxon>Hexapoda</taxon>
        <taxon>Insecta</taxon>
        <taxon>Pterygota</taxon>
        <taxon>Neoptera</taxon>
        <taxon>Endopterygota</taxon>
        <taxon>Coleoptera</taxon>
        <taxon>Polyphaga</taxon>
        <taxon>Elateriformia</taxon>
        <taxon>Elateroidea</taxon>
        <taxon>Elateridae</taxon>
        <taxon>Agrypninae</taxon>
        <taxon>Pyrophorini</taxon>
        <taxon>Ignelater</taxon>
    </lineage>
</organism>
<dbReference type="Proteomes" id="UP000801492">
    <property type="component" value="Unassembled WGS sequence"/>
</dbReference>
<sequence length="334" mass="39772">MEDIKKQEDSQSSNRSLRLDHEWVQVLINLRMKYAKSFTGKRNSANSAWNNILKEMIELGAPKTISQIRIKKKWMNLIAKYKQLKCEADVKQKAWPYFEQIDRAHSKKANENEIQNIGYEDLMECDNVDQTLHDMKKQVEKQAFTKTLIDLRYKYRYLFSEEKHTAQKSWIIIQNHLPSGDKYTTEQISKMWHNLVQRYKTLIENESDHSKITWAYFKQMHNIMSQIKNSDFEAMDTNITKFPMHSNIHQNLIEEHGNVPGSNTTNDQNEDSFEEWTLRTENSLKPNSTDNEFKQEVTSLNDILNYLKVRDQKRDEQMKEMMHIMHSIVNCLQQ</sequence>
<dbReference type="EMBL" id="VTPC01000892">
    <property type="protein sequence ID" value="KAF2903946.1"/>
    <property type="molecule type" value="Genomic_DNA"/>
</dbReference>
<reference evidence="2" key="1">
    <citation type="submission" date="2019-08" db="EMBL/GenBank/DDBJ databases">
        <title>The genome of the North American firefly Photinus pyralis.</title>
        <authorList>
            <consortium name="Photinus pyralis genome working group"/>
            <person name="Fallon T.R."/>
            <person name="Sander Lower S.E."/>
            <person name="Weng J.-K."/>
        </authorList>
    </citation>
    <scope>NUCLEOTIDE SEQUENCE</scope>
    <source>
        <strain evidence="2">TRF0915ILg1</strain>
        <tissue evidence="2">Whole body</tissue>
    </source>
</reference>
<comment type="caution">
    <text evidence="2">The sequence shown here is derived from an EMBL/GenBank/DDBJ whole genome shotgun (WGS) entry which is preliminary data.</text>
</comment>
<dbReference type="OrthoDB" id="8902093at2759"/>
<evidence type="ECO:0000313" key="3">
    <source>
        <dbReference type="Proteomes" id="UP000801492"/>
    </source>
</evidence>
<dbReference type="AlphaFoldDB" id="A0A8K0GLJ0"/>
<dbReference type="InterPro" id="IPR044822">
    <property type="entry name" value="Myb_DNA-bind_4"/>
</dbReference>
<dbReference type="PANTHER" id="PTHR43694:SF1">
    <property type="entry name" value="RIBONUCLEASE J"/>
    <property type="match status" value="1"/>
</dbReference>
<accession>A0A8K0GLJ0</accession>
<protein>
    <recommendedName>
        <fullName evidence="1">Myb/SANT-like DNA-binding domain-containing protein</fullName>
    </recommendedName>
</protein>
<proteinExistence type="predicted"/>
<feature type="domain" description="Myb/SANT-like DNA-binding" evidence="1">
    <location>
        <begin position="23"/>
        <end position="103"/>
    </location>
</feature>
<keyword evidence="3" id="KW-1185">Reference proteome</keyword>
<gene>
    <name evidence="2" type="ORF">ILUMI_02230</name>
</gene>